<dbReference type="PANTHER" id="PTHR21301">
    <property type="entry name" value="REVERSE TRANSCRIPTASE"/>
    <property type="match status" value="1"/>
</dbReference>
<dbReference type="PROSITE" id="PS50013">
    <property type="entry name" value="CHROMO_2"/>
    <property type="match status" value="1"/>
</dbReference>
<gene>
    <name evidence="5" type="ORF">QTP70_029824</name>
</gene>
<evidence type="ECO:0000256" key="3">
    <source>
        <dbReference type="SAM" id="Phobius"/>
    </source>
</evidence>
<feature type="domain" description="Chromo" evidence="4">
    <location>
        <begin position="161"/>
        <end position="206"/>
    </location>
</feature>
<comment type="subcellular location">
    <subcellularLocation>
        <location evidence="1">Nucleus</location>
    </subcellularLocation>
</comment>
<comment type="caution">
    <text evidence="5">The sequence shown here is derived from an EMBL/GenBank/DDBJ whole genome shotgun (WGS) entry which is preliminary data.</text>
</comment>
<sequence>MDKRRDSTKRSVGSLGPIVAGSGTGGVSFCLGLSTPRTLSNPLLYGPDALSVHAGIPVTPVPVVGGALRCPSGGGVVPAESRGLGKGPCVTSAGSAQTEDSGRPAMPPTPFLPGVAEGQPGGISAAASSGPLLKPAHPSAGEVPDGGEPPPPLDVEGSPAYWVSALLYSRRVRSRFQYLVDWEGYGIEERSWVEAVDILDPSLMEDHRDHPNKPAPRLRGRPRRRTPGGVPRGGGSVMTRTRVTPTPQQSSLSTSSTPISNQHPSYIRDTYDFIDKIRNLVLPVDCFLFTIDIDSLYTNIDTSAGVEAVMEWFKRYPDRKRPNKHVIDLLKINLTENDFEFDSAHLLQVKGTAMGKRFAPSYANIFMAKWEEEALSAWPVKPLHYCQDQVLNS</sequence>
<evidence type="ECO:0000313" key="6">
    <source>
        <dbReference type="Proteomes" id="UP001274896"/>
    </source>
</evidence>
<dbReference type="GO" id="GO:0005634">
    <property type="term" value="C:nucleus"/>
    <property type="evidence" value="ECO:0007669"/>
    <property type="project" value="UniProtKB-SubCell"/>
</dbReference>
<dbReference type="AlphaFoldDB" id="A0AAE0R1F6"/>
<keyword evidence="3" id="KW-0472">Membrane</keyword>
<dbReference type="InterPro" id="IPR016197">
    <property type="entry name" value="Chromo-like_dom_sf"/>
</dbReference>
<name>A0AAE0R1F6_9TELE</name>
<protein>
    <recommendedName>
        <fullName evidence="4">Chromo domain-containing protein</fullName>
    </recommendedName>
</protein>
<feature type="region of interest" description="Disordered" evidence="2">
    <location>
        <begin position="83"/>
        <end position="107"/>
    </location>
</feature>
<feature type="region of interest" description="Disordered" evidence="2">
    <location>
        <begin position="204"/>
        <end position="261"/>
    </location>
</feature>
<feature type="compositionally biased region" description="Basic residues" evidence="2">
    <location>
        <begin position="216"/>
        <end position="226"/>
    </location>
</feature>
<evidence type="ECO:0000256" key="1">
    <source>
        <dbReference type="ARBA" id="ARBA00004123"/>
    </source>
</evidence>
<accession>A0AAE0R1F6</accession>
<keyword evidence="6" id="KW-1185">Reference proteome</keyword>
<reference evidence="5" key="1">
    <citation type="submission" date="2023-06" db="EMBL/GenBank/DDBJ databases">
        <title>Male Hemibagrus guttatus genome.</title>
        <authorList>
            <person name="Bian C."/>
        </authorList>
    </citation>
    <scope>NUCLEOTIDE SEQUENCE</scope>
    <source>
        <strain evidence="5">Male_cb2023</strain>
        <tissue evidence="5">Muscle</tissue>
    </source>
</reference>
<feature type="compositionally biased region" description="Low complexity" evidence="2">
    <location>
        <begin position="244"/>
        <end position="261"/>
    </location>
</feature>
<organism evidence="5 6">
    <name type="scientific">Hemibagrus guttatus</name>
    <dbReference type="NCBI Taxonomy" id="175788"/>
    <lineage>
        <taxon>Eukaryota</taxon>
        <taxon>Metazoa</taxon>
        <taxon>Chordata</taxon>
        <taxon>Craniata</taxon>
        <taxon>Vertebrata</taxon>
        <taxon>Euteleostomi</taxon>
        <taxon>Actinopterygii</taxon>
        <taxon>Neopterygii</taxon>
        <taxon>Teleostei</taxon>
        <taxon>Ostariophysi</taxon>
        <taxon>Siluriformes</taxon>
        <taxon>Bagridae</taxon>
        <taxon>Hemibagrus</taxon>
    </lineage>
</organism>
<dbReference type="EMBL" id="JAUCMX010000008">
    <property type="protein sequence ID" value="KAK3538101.1"/>
    <property type="molecule type" value="Genomic_DNA"/>
</dbReference>
<evidence type="ECO:0000313" key="5">
    <source>
        <dbReference type="EMBL" id="KAK3538101.1"/>
    </source>
</evidence>
<dbReference type="InterPro" id="IPR000953">
    <property type="entry name" value="Chromo/chromo_shadow_dom"/>
</dbReference>
<feature type="transmembrane region" description="Helical" evidence="3">
    <location>
        <begin position="12"/>
        <end position="34"/>
    </location>
</feature>
<proteinExistence type="predicted"/>
<dbReference type="SUPFAM" id="SSF54160">
    <property type="entry name" value="Chromo domain-like"/>
    <property type="match status" value="1"/>
</dbReference>
<dbReference type="Proteomes" id="UP001274896">
    <property type="component" value="Unassembled WGS sequence"/>
</dbReference>
<feature type="region of interest" description="Disordered" evidence="2">
    <location>
        <begin position="119"/>
        <end position="154"/>
    </location>
</feature>
<dbReference type="Gene3D" id="2.40.50.40">
    <property type="match status" value="1"/>
</dbReference>
<keyword evidence="3" id="KW-0812">Transmembrane</keyword>
<evidence type="ECO:0000259" key="4">
    <source>
        <dbReference type="PROSITE" id="PS50013"/>
    </source>
</evidence>
<keyword evidence="3" id="KW-1133">Transmembrane helix</keyword>
<dbReference type="PANTHER" id="PTHR21301:SF10">
    <property type="entry name" value="REVERSE TRANSCRIPTASE DOMAIN-CONTAINING PROTEIN"/>
    <property type="match status" value="1"/>
</dbReference>
<evidence type="ECO:0000256" key="2">
    <source>
        <dbReference type="SAM" id="MobiDB-lite"/>
    </source>
</evidence>
<feature type="non-terminal residue" evidence="5">
    <location>
        <position position="1"/>
    </location>
</feature>